<organism evidence="1 2">
    <name type="scientific">Notoacmeibacter marinus</name>
    <dbReference type="NCBI Taxonomy" id="1876515"/>
    <lineage>
        <taxon>Bacteria</taxon>
        <taxon>Pseudomonadati</taxon>
        <taxon>Pseudomonadota</taxon>
        <taxon>Alphaproteobacteria</taxon>
        <taxon>Hyphomicrobiales</taxon>
        <taxon>Notoacmeibacteraceae</taxon>
        <taxon>Notoacmeibacter</taxon>
    </lineage>
</organism>
<dbReference type="RefSeq" id="WP_094077981.1">
    <property type="nucleotide sequence ID" value="NZ_NBYO01000003.1"/>
</dbReference>
<dbReference type="AlphaFoldDB" id="A0A231UTC3"/>
<accession>A0A231UTC3</accession>
<name>A0A231UTC3_9HYPH</name>
<reference evidence="2" key="1">
    <citation type="journal article" date="2017" name="Int. J. Syst. Evol. Microbiol.">
        <title>Notoacmeibacter marinus gen. nov., sp. nov., isolated from the gut of a limpet and proposal of Notoacmeibacteraceae fam. nov. in the order Rhizobiales of the class Alphaproteobacteria.</title>
        <authorList>
            <person name="Huang Z."/>
            <person name="Guo F."/>
            <person name="Lai Q."/>
        </authorList>
    </citation>
    <scope>NUCLEOTIDE SEQUENCE [LARGE SCALE GENOMIC DNA]</scope>
    <source>
        <strain evidence="2">XMTR2A4</strain>
    </source>
</reference>
<dbReference type="Proteomes" id="UP000215405">
    <property type="component" value="Unassembled WGS sequence"/>
</dbReference>
<evidence type="ECO:0008006" key="3">
    <source>
        <dbReference type="Google" id="ProtNLM"/>
    </source>
</evidence>
<comment type="caution">
    <text evidence="1">The sequence shown here is derived from an EMBL/GenBank/DDBJ whole genome shotgun (WGS) entry which is preliminary data.</text>
</comment>
<evidence type="ECO:0000313" key="2">
    <source>
        <dbReference type="Proteomes" id="UP000215405"/>
    </source>
</evidence>
<gene>
    <name evidence="1" type="ORF">B7H23_13465</name>
</gene>
<dbReference type="EMBL" id="NBYO01000003">
    <property type="protein sequence ID" value="OXS99197.1"/>
    <property type="molecule type" value="Genomic_DNA"/>
</dbReference>
<proteinExistence type="predicted"/>
<sequence>MFLLALLVLLSAIFYGLWFVAESEYGRQRITEEANRFLRQAVAQPVASRIGEIDIGLRDGWRLAVHLRDVALLAPDSPVPLASLQTIDLILSPTALLQGKISLTSLALEDGRIEAGLLMQSDSIDPLAPIRNQIGQIDPELVTGLVMSATRFLDWRTENLGLRRVDLENVTIAHGLLEVRVGEARIRRKRGREGKLTLSTETELFSVTEALHHKVALDAEAVFAVDRRVKLLKAHLDLPDVDLQPSPRSRLVMNRVGLELEATEVGVRAPGRLTATLATDRFELTPKPHEPVDGAFSLTVRMGEGSGKAEFDDGFVRIGQTQLPIDGAIGPSPLRSEEGTPLYRFELISNGASIDALDTDLPVLEGNLLLRGQYDPLLNIASGSRMAINWPGGRAEGWIALAIADTPYLGMALELDYLAADDLKRLWPYTVAPKSRAFVLQNLKKGAGRDVRLDVAAPLPQLLNPESRHDRDELKLGLRMEGVTIELPQDLPAIENASGTIALEGIDAEILIDRGSGERDGQPLALGPTRLKITDTKAKPLRGQLSVSVSGKGAALADIAQSEPINAELPIEAGRLLGQATANIEADLILGPTLGQKPVSAFAVSAQFQDAGLKGGFDGHTVTNADGTLFVDPDGFTLNLDGKIDELDASLDLKSVGDKRMDVAVRARLDEKGLRRVAPAMADYVTGTVDARMKLDPDGRQHVTLDLTNAAISFAPVGWSKGLGVPGKASLELQETGGTTRISDLDFVTGETRLTGAAVLRGGILESADFPLLALNEGDDARLSIKRQDQTMRITIRGSQLDGRPIIRTLTAPASQKALTVAEGGPKLAERIELDASIGTLGGFGGEALRNAKVTFSGTSDEPDHAVLSAVFRTGRRVAFTYERQANRKLQVTSGDAGALLRFADLYDKVSGGRIEALLTGGETQPMTGTVDLKNFMIVNEPRLESLASRPTGGQSLNQAVNGKLDTKYVAFDSGSVSLVKSKNRLDVANGVVRGPQIGMMFEGTVYDSQGQMNMTGTFMPAYGLNRIFGEIPILGMVLGNGRDKGLIGVTYRLSGRAKNPELTINPLSVVAPGIFRSIFAFR</sequence>
<protein>
    <recommendedName>
        <fullName evidence="3">DUF3971 domain-containing protein</fullName>
    </recommendedName>
</protein>
<keyword evidence="2" id="KW-1185">Reference proteome</keyword>
<evidence type="ECO:0000313" key="1">
    <source>
        <dbReference type="EMBL" id="OXS99197.1"/>
    </source>
</evidence>